<dbReference type="EMBL" id="QZAB01000539">
    <property type="protein sequence ID" value="RQD80877.1"/>
    <property type="molecule type" value="Genomic_DNA"/>
</dbReference>
<sequence length="196" mass="21962">MNPGDEQSFEIVLINYGSPTHVHLSVDPSIEENVSILEEKPYVTHEEYVPVVVRIPAEGRLMNTGTINVTMGYGSKTEGFQVNIGTASFDERYDYEDEDEDLDEVHGDSISSIATKKNKGTKSKHFSGISVSFLNQFDLNYLKAFFIFVIVSVFLIVLYLVYQTSFESGTLALFYLAVVLAIAFTSLMSYILIKLL</sequence>
<dbReference type="Pfam" id="PF24368">
    <property type="entry name" value="DUF7524"/>
    <property type="match status" value="1"/>
</dbReference>
<gene>
    <name evidence="2" type="ORF">D5R95_08515</name>
</gene>
<accession>A0A424YPJ0</accession>
<feature type="transmembrane region" description="Helical" evidence="1">
    <location>
        <begin position="174"/>
        <end position="193"/>
    </location>
</feature>
<feature type="transmembrane region" description="Helical" evidence="1">
    <location>
        <begin position="141"/>
        <end position="162"/>
    </location>
</feature>
<comment type="caution">
    <text evidence="2">The sequence shown here is derived from an EMBL/GenBank/DDBJ whole genome shotgun (WGS) entry which is preliminary data.</text>
</comment>
<name>A0A424YPJ0_9EURY</name>
<dbReference type="AlphaFoldDB" id="A0A424YPJ0"/>
<evidence type="ECO:0000313" key="2">
    <source>
        <dbReference type="EMBL" id="RQD80877.1"/>
    </source>
</evidence>
<keyword evidence="1" id="KW-1133">Transmembrane helix</keyword>
<organism evidence="2 3">
    <name type="scientific">Methanosalsum natronophilum</name>
    <dbReference type="NCBI Taxonomy" id="768733"/>
    <lineage>
        <taxon>Archaea</taxon>
        <taxon>Methanobacteriati</taxon>
        <taxon>Methanobacteriota</taxon>
        <taxon>Stenosarchaea group</taxon>
        <taxon>Methanomicrobia</taxon>
        <taxon>Methanosarcinales</taxon>
        <taxon>Methanosarcinaceae</taxon>
        <taxon>Methanosalsum</taxon>
    </lineage>
</organism>
<reference evidence="2 3" key="1">
    <citation type="submission" date="2018-08" db="EMBL/GenBank/DDBJ databases">
        <title>The metabolism and importance of syntrophic acetate oxidation coupled to methane or sulfide production in haloalkaline environments.</title>
        <authorList>
            <person name="Timmers P.H.A."/>
            <person name="Vavourakis C.D."/>
            <person name="Sorokin D.Y."/>
            <person name="Sinninghe Damste J.S."/>
            <person name="Muyzer G."/>
            <person name="Stams A.J.M."/>
            <person name="Plugge C.M."/>
        </authorList>
    </citation>
    <scope>NUCLEOTIDE SEQUENCE [LARGE SCALE GENOMIC DNA]</scope>
    <source>
        <strain evidence="2">MSAO_Arc3</strain>
    </source>
</reference>
<evidence type="ECO:0000313" key="3">
    <source>
        <dbReference type="Proteomes" id="UP000284763"/>
    </source>
</evidence>
<evidence type="ECO:0000256" key="1">
    <source>
        <dbReference type="SAM" id="Phobius"/>
    </source>
</evidence>
<dbReference type="InterPro" id="IPR055946">
    <property type="entry name" value="DUF7524"/>
</dbReference>
<dbReference type="Proteomes" id="UP000284763">
    <property type="component" value="Unassembled WGS sequence"/>
</dbReference>
<proteinExistence type="predicted"/>
<protein>
    <submittedName>
        <fullName evidence="2">Uncharacterized protein</fullName>
    </submittedName>
</protein>
<keyword evidence="1" id="KW-0472">Membrane</keyword>
<keyword evidence="1" id="KW-0812">Transmembrane</keyword>